<comment type="caution">
    <text evidence="2">The sequence shown here is derived from an EMBL/GenBank/DDBJ whole genome shotgun (WGS) entry which is preliminary data.</text>
</comment>
<evidence type="ECO:0000256" key="1">
    <source>
        <dbReference type="SAM" id="Phobius"/>
    </source>
</evidence>
<evidence type="ECO:0000313" key="3">
    <source>
        <dbReference type="Proteomes" id="UP001596990"/>
    </source>
</evidence>
<dbReference type="Proteomes" id="UP001596990">
    <property type="component" value="Unassembled WGS sequence"/>
</dbReference>
<feature type="transmembrane region" description="Helical" evidence="1">
    <location>
        <begin position="34"/>
        <end position="52"/>
    </location>
</feature>
<dbReference type="EMBL" id="JBHTKL010000001">
    <property type="protein sequence ID" value="MFD1018289.1"/>
    <property type="molecule type" value="Genomic_DNA"/>
</dbReference>
<name>A0ABW3KYI4_9BACI</name>
<protein>
    <submittedName>
        <fullName evidence="2">Uncharacterized protein</fullName>
    </submittedName>
</protein>
<keyword evidence="1" id="KW-0812">Transmembrane</keyword>
<accession>A0ABW3KYI4</accession>
<keyword evidence="1" id="KW-1133">Transmembrane helix</keyword>
<gene>
    <name evidence="2" type="ORF">ACFQ2J_03655</name>
</gene>
<evidence type="ECO:0000313" key="2">
    <source>
        <dbReference type="EMBL" id="MFD1018289.1"/>
    </source>
</evidence>
<reference evidence="3" key="1">
    <citation type="journal article" date="2019" name="Int. J. Syst. Evol. Microbiol.">
        <title>The Global Catalogue of Microorganisms (GCM) 10K type strain sequencing project: providing services to taxonomists for standard genome sequencing and annotation.</title>
        <authorList>
            <consortium name="The Broad Institute Genomics Platform"/>
            <consortium name="The Broad Institute Genome Sequencing Center for Infectious Disease"/>
            <person name="Wu L."/>
            <person name="Ma J."/>
        </authorList>
    </citation>
    <scope>NUCLEOTIDE SEQUENCE [LARGE SCALE GENOMIC DNA]</scope>
    <source>
        <strain evidence="3">CCUG 56607</strain>
    </source>
</reference>
<proteinExistence type="predicted"/>
<dbReference type="RefSeq" id="WP_386056673.1">
    <property type="nucleotide sequence ID" value="NZ_JBHTKL010000001.1"/>
</dbReference>
<keyword evidence="3" id="KW-1185">Reference proteome</keyword>
<keyword evidence="1" id="KW-0472">Membrane</keyword>
<sequence>MLRIGISAVMSLVLFIMETTIITAIKGPIIISDYGLLASVLAMNFFLSFTLLTNIKYLMEEKYQERGSQFER</sequence>
<organism evidence="2 3">
    <name type="scientific">Thalassobacillus hwangdonensis</name>
    <dbReference type="NCBI Taxonomy" id="546108"/>
    <lineage>
        <taxon>Bacteria</taxon>
        <taxon>Bacillati</taxon>
        <taxon>Bacillota</taxon>
        <taxon>Bacilli</taxon>
        <taxon>Bacillales</taxon>
        <taxon>Bacillaceae</taxon>
        <taxon>Thalassobacillus</taxon>
    </lineage>
</organism>